<comment type="catalytic activity">
    <reaction evidence="5">
        <text>dimethylallyl phosphate + FMNH2 = prenylated FMNH2 + phosphate</text>
        <dbReference type="Rhea" id="RHEA:37743"/>
        <dbReference type="ChEBI" id="CHEBI:43474"/>
        <dbReference type="ChEBI" id="CHEBI:57618"/>
        <dbReference type="ChEBI" id="CHEBI:87467"/>
        <dbReference type="ChEBI" id="CHEBI:88052"/>
        <dbReference type="EC" id="2.5.1.129"/>
    </reaction>
</comment>
<reference evidence="8 9" key="1">
    <citation type="submission" date="2021-05" db="EMBL/GenBank/DDBJ databases">
        <title>The draft genome of Geobacter luticola JCM 17780.</title>
        <authorList>
            <person name="Xu Z."/>
            <person name="Masuda Y."/>
            <person name="Itoh H."/>
            <person name="Senoo K."/>
        </authorList>
    </citation>
    <scope>NUCLEOTIDE SEQUENCE [LARGE SCALE GENOMIC DNA]</scope>
    <source>
        <strain evidence="8 9">JCM 17780</strain>
    </source>
</reference>
<evidence type="ECO:0000256" key="6">
    <source>
        <dbReference type="SAM" id="MobiDB-lite"/>
    </source>
</evidence>
<dbReference type="HAMAP" id="MF_01984">
    <property type="entry name" value="ubiX_pad"/>
    <property type="match status" value="1"/>
</dbReference>
<dbReference type="NCBIfam" id="NF004685">
    <property type="entry name" value="PRK06029.1"/>
    <property type="match status" value="1"/>
</dbReference>
<evidence type="ECO:0000259" key="7">
    <source>
        <dbReference type="Pfam" id="PF02441"/>
    </source>
</evidence>
<dbReference type="Proteomes" id="UP000756860">
    <property type="component" value="Unassembled WGS sequence"/>
</dbReference>
<dbReference type="PANTHER" id="PTHR43374:SF1">
    <property type="entry name" value="FLAVIN PRENYLTRANSFERASE PAD1, MITOCHONDRIAL"/>
    <property type="match status" value="1"/>
</dbReference>
<evidence type="ECO:0000256" key="4">
    <source>
        <dbReference type="ARBA" id="ARBA00022679"/>
    </source>
</evidence>
<keyword evidence="2 5" id="KW-0285">Flavoprotein</keyword>
<keyword evidence="1 5" id="KW-0637">Prenyltransferase</keyword>
<keyword evidence="4 5" id="KW-0808">Transferase</keyword>
<feature type="domain" description="Flavoprotein" evidence="7">
    <location>
        <begin position="5"/>
        <end position="189"/>
    </location>
</feature>
<evidence type="ECO:0000256" key="2">
    <source>
        <dbReference type="ARBA" id="ARBA00022630"/>
    </source>
</evidence>
<evidence type="ECO:0000313" key="9">
    <source>
        <dbReference type="Proteomes" id="UP000756860"/>
    </source>
</evidence>
<feature type="binding site" evidence="5">
    <location>
        <position position="168"/>
    </location>
    <ligand>
        <name>dimethylallyl phosphate</name>
        <dbReference type="ChEBI" id="CHEBI:88052"/>
    </ligand>
</feature>
<dbReference type="Gene3D" id="3.40.50.1950">
    <property type="entry name" value="Flavin prenyltransferase-like"/>
    <property type="match status" value="1"/>
</dbReference>
<evidence type="ECO:0000256" key="1">
    <source>
        <dbReference type="ARBA" id="ARBA00022602"/>
    </source>
</evidence>
<accession>A0ABS5S8Y9</accession>
<sequence>MKGNRVVLAITGASGSIYGLRLAEELLRASVSLTLLISRPGFAVLKEECGLAWEGEPAAVGATLCRHFGADSQQLAYYAADDFFAPIASGSAAPDALVICPCSMGTLARIATGVSGNLLERCADVMLKEHRRLVMVPRETPLSEIHLENMLKLTRMGVRMVPAMPAFYHHPRSLDDQVDFVVGRVLDSLGVEHALVKRWGEISGRPSPPAPLPVGEGGRRPGEGNDLP</sequence>
<protein>
    <recommendedName>
        <fullName evidence="5">Flavin prenyltransferase UbiX</fullName>
        <ecNumber evidence="5">2.5.1.129</ecNumber>
    </recommendedName>
</protein>
<evidence type="ECO:0000256" key="3">
    <source>
        <dbReference type="ARBA" id="ARBA00022643"/>
    </source>
</evidence>
<comment type="caution">
    <text evidence="5">Lacks conserved residue(s) required for the propagation of feature annotation.</text>
</comment>
<keyword evidence="3 5" id="KW-0288">FMN</keyword>
<comment type="function">
    <text evidence="5">Flavin prenyltransferase that catalyzes the synthesis of the prenylated FMN cofactor (prenyl-FMN) for 4-hydroxy-3-polyprenylbenzoic acid decarboxylase UbiD. The prenyltransferase is metal-independent and links a dimethylallyl moiety from dimethylallyl monophosphate (DMAP) to the flavin N5 and C6 atoms of FMN.</text>
</comment>
<gene>
    <name evidence="5" type="primary">ubiX</name>
    <name evidence="8" type="ORF">KI810_02160</name>
</gene>
<dbReference type="InterPro" id="IPR036551">
    <property type="entry name" value="Flavin_trans-like"/>
</dbReference>
<feature type="binding site" evidence="5">
    <location>
        <position position="184"/>
    </location>
    <ligand>
        <name>dimethylallyl phosphate</name>
        <dbReference type="ChEBI" id="CHEBI:88052"/>
    </ligand>
</feature>
<evidence type="ECO:0000313" key="8">
    <source>
        <dbReference type="EMBL" id="MBT0651847.1"/>
    </source>
</evidence>
<dbReference type="SUPFAM" id="SSF52507">
    <property type="entry name" value="Homo-oligomeric flavin-containing Cys decarboxylases, HFCD"/>
    <property type="match status" value="1"/>
</dbReference>
<comment type="caution">
    <text evidence="8">The sequence shown here is derived from an EMBL/GenBank/DDBJ whole genome shotgun (WGS) entry which is preliminary data.</text>
</comment>
<feature type="region of interest" description="Disordered" evidence="6">
    <location>
        <begin position="202"/>
        <end position="228"/>
    </location>
</feature>
<dbReference type="Pfam" id="PF02441">
    <property type="entry name" value="Flavoprotein"/>
    <property type="match status" value="1"/>
</dbReference>
<feature type="compositionally biased region" description="Basic and acidic residues" evidence="6">
    <location>
        <begin position="217"/>
        <end position="228"/>
    </location>
</feature>
<dbReference type="NCBIfam" id="TIGR00421">
    <property type="entry name" value="ubiX_pad"/>
    <property type="match status" value="1"/>
</dbReference>
<comment type="similarity">
    <text evidence="5">Belongs to the UbiX/PAD1 family.</text>
</comment>
<organism evidence="8 9">
    <name type="scientific">Geomobilimonas luticola</name>
    <dbReference type="NCBI Taxonomy" id="1114878"/>
    <lineage>
        <taxon>Bacteria</taxon>
        <taxon>Pseudomonadati</taxon>
        <taxon>Thermodesulfobacteriota</taxon>
        <taxon>Desulfuromonadia</taxon>
        <taxon>Geobacterales</taxon>
        <taxon>Geobacteraceae</taxon>
        <taxon>Geomobilimonas</taxon>
    </lineage>
</organism>
<proteinExistence type="inferred from homology"/>
<feature type="binding site" evidence="5">
    <location>
        <position position="138"/>
    </location>
    <ligand>
        <name>FMN</name>
        <dbReference type="ChEBI" id="CHEBI:58210"/>
    </ligand>
</feature>
<feature type="binding site" evidence="5">
    <location>
        <position position="38"/>
    </location>
    <ligand>
        <name>FMN</name>
        <dbReference type="ChEBI" id="CHEBI:58210"/>
    </ligand>
</feature>
<dbReference type="InterPro" id="IPR004507">
    <property type="entry name" value="UbiX-like"/>
</dbReference>
<dbReference type="PANTHER" id="PTHR43374">
    <property type="entry name" value="FLAVIN PRENYLTRANSFERASE"/>
    <property type="match status" value="1"/>
</dbReference>
<feature type="binding site" evidence="5">
    <location>
        <begin position="12"/>
        <end position="14"/>
    </location>
    <ligand>
        <name>FMN</name>
        <dbReference type="ChEBI" id="CHEBI:58210"/>
    </ligand>
</feature>
<keyword evidence="9" id="KW-1185">Reference proteome</keyword>
<evidence type="ECO:0000256" key="5">
    <source>
        <dbReference type="HAMAP-Rule" id="MF_01984"/>
    </source>
</evidence>
<dbReference type="EC" id="2.5.1.129" evidence="5"/>
<feature type="binding site" evidence="5">
    <location>
        <begin position="103"/>
        <end position="106"/>
    </location>
    <ligand>
        <name>FMN</name>
        <dbReference type="ChEBI" id="CHEBI:58210"/>
    </ligand>
</feature>
<dbReference type="InterPro" id="IPR003382">
    <property type="entry name" value="Flavoprotein"/>
</dbReference>
<dbReference type="RefSeq" id="WP_214173838.1">
    <property type="nucleotide sequence ID" value="NZ_JAHCVK010000001.1"/>
</dbReference>
<dbReference type="EMBL" id="JAHCVK010000001">
    <property type="protein sequence ID" value="MBT0651847.1"/>
    <property type="molecule type" value="Genomic_DNA"/>
</dbReference>
<name>A0ABS5S8Y9_9BACT</name>